<dbReference type="PIRSF" id="PIRSF029347">
    <property type="entry name" value="RecF"/>
    <property type="match status" value="1"/>
</dbReference>
<dbReference type="InterPro" id="IPR014555">
    <property type="entry name" value="RecF-like"/>
</dbReference>
<name>A0ABY5CES3_9PSED</name>
<dbReference type="InterPro" id="IPR051396">
    <property type="entry name" value="Bact_Antivir_Def_Nuclease"/>
</dbReference>
<evidence type="ECO:0000259" key="1">
    <source>
        <dbReference type="Pfam" id="PF13175"/>
    </source>
</evidence>
<dbReference type="Proteomes" id="UP001056851">
    <property type="component" value="Chromosome"/>
</dbReference>
<dbReference type="PANTHER" id="PTHR43581:SF4">
    <property type="entry name" value="ATP_GTP PHOSPHATASE"/>
    <property type="match status" value="1"/>
</dbReference>
<accession>A0ABY5CES3</accession>
<proteinExistence type="predicted"/>
<gene>
    <name evidence="3" type="ORF">NF677_03510</name>
</gene>
<evidence type="ECO:0000313" key="3">
    <source>
        <dbReference type="EMBL" id="UST85760.1"/>
    </source>
</evidence>
<dbReference type="InterPro" id="IPR003959">
    <property type="entry name" value="ATPase_AAA_core"/>
</dbReference>
<dbReference type="RefSeq" id="WP_252885300.1">
    <property type="nucleotide sequence ID" value="NZ_CP099599.1"/>
</dbReference>
<dbReference type="Gene3D" id="3.40.50.300">
    <property type="entry name" value="P-loop containing nucleotide triphosphate hydrolases"/>
    <property type="match status" value="2"/>
</dbReference>
<dbReference type="InterPro" id="IPR041685">
    <property type="entry name" value="AAA_GajA/Old/RecF-like"/>
</dbReference>
<dbReference type="SUPFAM" id="SSF52540">
    <property type="entry name" value="P-loop containing nucleoside triphosphate hydrolases"/>
    <property type="match status" value="1"/>
</dbReference>
<organism evidence="3 4">
    <name type="scientific">Pseudomonas siliginis</name>
    <dbReference type="NCBI Taxonomy" id="2842346"/>
    <lineage>
        <taxon>Bacteria</taxon>
        <taxon>Pseudomonadati</taxon>
        <taxon>Pseudomonadota</taxon>
        <taxon>Gammaproteobacteria</taxon>
        <taxon>Pseudomonadales</taxon>
        <taxon>Pseudomonadaceae</taxon>
        <taxon>Pseudomonas</taxon>
    </lineage>
</organism>
<keyword evidence="4" id="KW-1185">Reference proteome</keyword>
<dbReference type="InterPro" id="IPR027417">
    <property type="entry name" value="P-loop_NTPase"/>
</dbReference>
<keyword evidence="3" id="KW-0547">Nucleotide-binding</keyword>
<feature type="domain" description="Endonuclease GajA/Old nuclease/RecF-like AAA" evidence="1">
    <location>
        <begin position="1"/>
        <end position="128"/>
    </location>
</feature>
<reference evidence="3" key="1">
    <citation type="submission" date="2022-06" db="EMBL/GenBank/DDBJ databases">
        <title>Investigating genetic diversity within the most abundant and prevalent non-pathogenic leaf-associated bacterial species interacting with Arabidopsis thaliana in natural habitats.</title>
        <authorList>
            <person name="Ramirez-Sanchez D."/>
            <person name="Gibelin-Viala C."/>
            <person name="Mayjonade B."/>
            <person name="Duflos R."/>
            <person name="Belmonte E."/>
            <person name="Pailler V."/>
            <person name="Bartoli C."/>
            <person name="Carrere S."/>
            <person name="Vailleau F."/>
            <person name="Roux F."/>
        </authorList>
    </citation>
    <scope>NUCLEOTIDE SEQUENCE</scope>
    <source>
        <strain evidence="3">OTU6ESPEB1</strain>
    </source>
</reference>
<sequence length="422" mass="47000">MIRAFDIENFKSINEVKFELGRINVFIGENGAGKSNILEAIALAGAAAGDKLDNEFLSSRGIRVTSPKLMRAAFEDSNVDPIKIKVMPEHGHSLTFNLQNDGEVYSKWKSYVALGEHLDGDKEKVSPDFDTDMFSASLKDFLENETVSDVDKKSAIDEFAERLKKAFSNSGGADQKKITVEVDISNPLGRIFSRSGAMNVRQPLSGFLIYSPENSALRDFEKEGQIQPLGINGEGLLKLVEVELSARGKEYANQLNAFLSLFGWFKKVRFSSEDVATRYVEVCDRFFTDSIVGLDVKAANEGFLFLLFYFVLFSSDITPQFFAIDNIDASLNPKLCLRLIQELNRLAEANNKQVLLTTHNPAILDGLNLEDDEQRLFVISRGMDGESEIRRIKKPKHIEGAPKLRLSEAFMRGTLGGLPTGF</sequence>
<feature type="domain" description="ATPase AAA-type core" evidence="2">
    <location>
        <begin position="302"/>
        <end position="365"/>
    </location>
</feature>
<evidence type="ECO:0000259" key="2">
    <source>
        <dbReference type="Pfam" id="PF13304"/>
    </source>
</evidence>
<dbReference type="Pfam" id="PF13175">
    <property type="entry name" value="AAA_15"/>
    <property type="match status" value="1"/>
</dbReference>
<dbReference type="Pfam" id="PF13304">
    <property type="entry name" value="AAA_21"/>
    <property type="match status" value="1"/>
</dbReference>
<dbReference type="EMBL" id="CP099599">
    <property type="protein sequence ID" value="UST85760.1"/>
    <property type="molecule type" value="Genomic_DNA"/>
</dbReference>
<dbReference type="GO" id="GO:0005524">
    <property type="term" value="F:ATP binding"/>
    <property type="evidence" value="ECO:0007669"/>
    <property type="project" value="UniProtKB-KW"/>
</dbReference>
<keyword evidence="3" id="KW-0067">ATP-binding</keyword>
<dbReference type="PANTHER" id="PTHR43581">
    <property type="entry name" value="ATP/GTP PHOSPHATASE"/>
    <property type="match status" value="1"/>
</dbReference>
<protein>
    <submittedName>
        <fullName evidence="3">ATP-binding protein</fullName>
    </submittedName>
</protein>
<evidence type="ECO:0000313" key="4">
    <source>
        <dbReference type="Proteomes" id="UP001056851"/>
    </source>
</evidence>